<protein>
    <submittedName>
        <fullName evidence="2">S-adenosylmethionine-dependent methyltransferase family protein</fullName>
    </submittedName>
</protein>
<evidence type="ECO:0000313" key="3">
    <source>
        <dbReference type="Proteomes" id="UP000030151"/>
    </source>
</evidence>
<proteinExistence type="predicted"/>
<evidence type="ECO:0000313" key="2">
    <source>
        <dbReference type="EMBL" id="EXV03948.1"/>
    </source>
</evidence>
<dbReference type="PANTHER" id="PTHR43667">
    <property type="entry name" value="CYCLOPROPANE-FATTY-ACYL-PHOSPHOLIPID SYNTHASE"/>
    <property type="match status" value="1"/>
</dbReference>
<name>A0A0A1V304_9HYPO</name>
<gene>
    <name evidence="2" type="ORF">X797_001618</name>
</gene>
<comment type="caution">
    <text evidence="2">The sequence shown here is derived from an EMBL/GenBank/DDBJ whole genome shotgun (WGS) entry which is preliminary data.</text>
</comment>
<dbReference type="EMBL" id="JELW01000002">
    <property type="protein sequence ID" value="EXV03948.1"/>
    <property type="molecule type" value="Genomic_DNA"/>
</dbReference>
<dbReference type="PANTHER" id="PTHR43667:SF2">
    <property type="entry name" value="FATTY ACID C-METHYL TRANSFERASE"/>
    <property type="match status" value="1"/>
</dbReference>
<accession>A0A0A1V304</accession>
<reference evidence="2 3" key="1">
    <citation type="submission" date="2014-02" db="EMBL/GenBank/DDBJ databases">
        <title>The genome sequence of the entomopathogenic fungus Metarhizium robertsii ARSEF 2575.</title>
        <authorList>
            <person name="Giuliano Garisto Donzelli B."/>
            <person name="Roe B.A."/>
            <person name="Macmil S.L."/>
            <person name="Krasnoff S.B."/>
            <person name="Gibson D.M."/>
        </authorList>
    </citation>
    <scope>NUCLEOTIDE SEQUENCE [LARGE SCALE GENOMIC DNA]</scope>
    <source>
        <strain evidence="2 3">ARSEF 2575</strain>
    </source>
</reference>
<sequence length="316" mass="35197">MQSPVKIHTVESSYSDAYQEAVIANYDDPPAVWEKVLGETLSFNGGLFDEAELTAGPKPGSVGASEFRGINRQLELAGLLSPDRQLLRRILDLGCGWGVLTQHLAKVFPECQCIDAINISQQQLDYCAEKLPPELRKRVNLYLCNAQDVDRLPDPTEPYDFVFVRGVYFHLLPSVFEASVARLAQRIRPGGILLLSDPLYRDADVDAPVSTASEPSDGLGTGDHKSPQYYTSVLKKHGFQIQDLRVLPSNAEFIHWFRVLRLNIEANFPTFPNGVSVPVKDLHEFAESFAQKLAEDKVSMYSIVAQRTKDQGQCDS</sequence>
<dbReference type="InterPro" id="IPR029063">
    <property type="entry name" value="SAM-dependent_MTases_sf"/>
</dbReference>
<dbReference type="OrthoDB" id="66144at2759"/>
<keyword evidence="2" id="KW-0808">Transferase</keyword>
<keyword evidence="2" id="KW-0489">Methyltransferase</keyword>
<dbReference type="Proteomes" id="UP000030151">
    <property type="component" value="Unassembled WGS sequence"/>
</dbReference>
<feature type="domain" description="Methyltransferase" evidence="1">
    <location>
        <begin position="90"/>
        <end position="191"/>
    </location>
</feature>
<dbReference type="GO" id="GO:0008168">
    <property type="term" value="F:methyltransferase activity"/>
    <property type="evidence" value="ECO:0007669"/>
    <property type="project" value="UniProtKB-KW"/>
</dbReference>
<dbReference type="SUPFAM" id="SSF53335">
    <property type="entry name" value="S-adenosyl-L-methionine-dependent methyltransferases"/>
    <property type="match status" value="1"/>
</dbReference>
<dbReference type="InterPro" id="IPR041698">
    <property type="entry name" value="Methyltransf_25"/>
</dbReference>
<dbReference type="Pfam" id="PF13649">
    <property type="entry name" value="Methyltransf_25"/>
    <property type="match status" value="1"/>
</dbReference>
<dbReference type="CDD" id="cd02440">
    <property type="entry name" value="AdoMet_MTases"/>
    <property type="match status" value="1"/>
</dbReference>
<dbReference type="InterPro" id="IPR050723">
    <property type="entry name" value="CFA/CMAS"/>
</dbReference>
<dbReference type="Gene3D" id="3.40.50.150">
    <property type="entry name" value="Vaccinia Virus protein VP39"/>
    <property type="match status" value="1"/>
</dbReference>
<dbReference type="GO" id="GO:0032259">
    <property type="term" value="P:methylation"/>
    <property type="evidence" value="ECO:0007669"/>
    <property type="project" value="UniProtKB-KW"/>
</dbReference>
<organism evidence="2 3">
    <name type="scientific">Metarhizium robertsii</name>
    <dbReference type="NCBI Taxonomy" id="568076"/>
    <lineage>
        <taxon>Eukaryota</taxon>
        <taxon>Fungi</taxon>
        <taxon>Dikarya</taxon>
        <taxon>Ascomycota</taxon>
        <taxon>Pezizomycotina</taxon>
        <taxon>Sordariomycetes</taxon>
        <taxon>Hypocreomycetidae</taxon>
        <taxon>Hypocreales</taxon>
        <taxon>Clavicipitaceae</taxon>
        <taxon>Metarhizium</taxon>
    </lineage>
</organism>
<evidence type="ECO:0000259" key="1">
    <source>
        <dbReference type="Pfam" id="PF13649"/>
    </source>
</evidence>
<dbReference type="AlphaFoldDB" id="A0A0A1V304"/>
<dbReference type="HOGENOM" id="CLU_064736_0_0_1"/>
<dbReference type="eggNOG" id="ENOG502RAI5">
    <property type="taxonomic scope" value="Eukaryota"/>
</dbReference>